<dbReference type="GO" id="GO:0046872">
    <property type="term" value="F:metal ion binding"/>
    <property type="evidence" value="ECO:0007669"/>
    <property type="project" value="UniProtKB-KW"/>
</dbReference>
<dbReference type="InterPro" id="IPR002125">
    <property type="entry name" value="CMP_dCMP_dom"/>
</dbReference>
<feature type="compositionally biased region" description="Polar residues" evidence="9">
    <location>
        <begin position="603"/>
        <end position="615"/>
    </location>
</feature>
<evidence type="ECO:0000256" key="3">
    <source>
        <dbReference type="ARBA" id="ARBA00012740"/>
    </source>
</evidence>
<dbReference type="EC" id="3.5.4.33" evidence="3"/>
<feature type="compositionally biased region" description="Basic and acidic residues" evidence="9">
    <location>
        <begin position="815"/>
        <end position="826"/>
    </location>
</feature>
<evidence type="ECO:0000256" key="5">
    <source>
        <dbReference type="ARBA" id="ARBA00022723"/>
    </source>
</evidence>
<feature type="region of interest" description="Disordered" evidence="9">
    <location>
        <begin position="1298"/>
        <end position="1318"/>
    </location>
</feature>
<feature type="compositionally biased region" description="Basic and acidic residues" evidence="9">
    <location>
        <begin position="460"/>
        <end position="471"/>
    </location>
</feature>
<evidence type="ECO:0000256" key="1">
    <source>
        <dbReference type="ARBA" id="ARBA00001947"/>
    </source>
</evidence>
<keyword evidence="4" id="KW-0819">tRNA processing</keyword>
<feature type="compositionally biased region" description="Basic and acidic residues" evidence="9">
    <location>
        <begin position="495"/>
        <end position="507"/>
    </location>
</feature>
<protein>
    <recommendedName>
        <fullName evidence="3">tRNA(adenine(34)) deaminase</fullName>
        <ecNumber evidence="3">3.5.4.33</ecNumber>
    </recommendedName>
</protein>
<accession>A0A5B7C2G6</accession>
<comment type="subunit">
    <text evidence="2">Homodimer.</text>
</comment>
<feature type="region of interest" description="Disordered" evidence="9">
    <location>
        <begin position="217"/>
        <end position="249"/>
    </location>
</feature>
<sequence>MHNTCVSSTISLRYKGSLSFSFNDCSYLLNDRFDINPLSLSPSPSPSPLQSSCCPCCANSLYRLSINPSFLYGLKQSTLIQRSATRRLILGGGDHYCYPFPVHNVHRNCYYGNSCSLKERSVSGRRGRLGQGRFGCMVAEERSERHRSSDVDDAEVMLSLLTEDMERNCRSSRRLQMEKRGNAGGNCYRGKKKNVGSGLLKSNSRCEFESVKIQSRDEDYGRKEDRQKEDKENFLRDENRRVRKGGSSCSSYYSFSSSGAFESDNEVQVKREGSVGGSSSGYKRDPEGRGEVTINGDVAEGRRVVLKQENTAVGSYTTSSDFDSDWRKKSEKKLSEKSIEQPKSGKESSQKHSRLVEVRESGYGNASGYHKQYDDREEKSTLAVNIDEGTKQQYSQTGHRVAGEPKSGMKYKQFTEMPEIHGGDIEMTSSSQKKFKGREENLGGMVTLVQERRDKHHKTDGHITRQDEYSRKSKQVAKASEIEEIDIRGTSSSQRHSETRAKNREDNSTVVLSSVRDTEEQHHQAGQWASRRKPQQLIEISDTHAVDIENTSSSQKQSDTRMKKQEGNSNLVFISCPEAKEQHFQTGQKANSQKESGRESHDITNTSTVHSSDTGTVANAQKASEKRMSSQEIYSTSVVKSVEETRERYNLTDERVLQVESRKEAERPTKALSFSEGMLKEASSSQASLHLKPQPTMQQIGVDEGDKRSSRAIVLAPPSLLAEQGPLHVKSTSGFATQEISSEYLESGYSVSHTHLQASSPALQQEMHDGTRRGETYGMPLNFISHEDALGSADRLQKSSMHFVGEFVEKARHEASISEIQKEKKTSGTMSKGEKSQYGSGDFQSMEHETRRSSWGSGTKGPSDEVWDVTDPSIQEPPRTEVSESATTTGITIVKRTGRSLWNIIADIVRLRWSPRTETHSSAVKSGGRSSSNHSTSSEVWFSGHEPDENNVENVKKEKRSTPQEPTSADQQQVGKIPTWSQGEGSSSISSKDKIRYVGVDTLSSSSILESGSASKSISLASGEETVGSKEDGKNFQGYPSGTSIAESSLPLPARRIRSSVVEEISGAGKTDISGSGLMVQMEEPISARLSEVSGTEGKDGELKRMKLQRNNQVLKDRFDEWEEAYSLESEQRKMDEMFMREALLEAKKAADNWEVPVGAVLVQHGKIIARGYNLVEELRDSTAHAEMICIREASNLLQTWRLSETTLYITLEPCPMCAGAILQARIDTVVWGAPNKLLGADGSWIRLFPNGVGEGDSLERTDKPAAPVHPFHPKMTIRRGVLASECADVMQQFFQLRRKKKEKKPDSPTRPSCLPISNHPSKLLTKMHDAFNIMFCL</sequence>
<feature type="compositionally biased region" description="Polar residues" evidence="9">
    <location>
        <begin position="584"/>
        <end position="594"/>
    </location>
</feature>
<evidence type="ECO:0000256" key="8">
    <source>
        <dbReference type="ARBA" id="ARBA00048045"/>
    </source>
</evidence>
<feature type="compositionally biased region" description="Basic and acidic residues" evidence="9">
    <location>
        <begin position="324"/>
        <end position="360"/>
    </location>
</feature>
<feature type="compositionally biased region" description="Polar residues" evidence="9">
    <location>
        <begin position="1038"/>
        <end position="1047"/>
    </location>
</feature>
<evidence type="ECO:0000259" key="10">
    <source>
        <dbReference type="PROSITE" id="PS51747"/>
    </source>
</evidence>
<dbReference type="FunFam" id="3.40.140.10:FF:000005">
    <property type="entry name" value="tRNA-specific adenosine deaminase"/>
    <property type="match status" value="1"/>
</dbReference>
<dbReference type="CDD" id="cd01285">
    <property type="entry name" value="nucleoside_deaminase"/>
    <property type="match status" value="1"/>
</dbReference>
<feature type="compositionally biased region" description="Low complexity" evidence="9">
    <location>
        <begin position="1011"/>
        <end position="1024"/>
    </location>
</feature>
<comment type="catalytic activity">
    <reaction evidence="8">
        <text>adenosine(34) in tRNA + H2O + H(+) = inosine(34) in tRNA + NH4(+)</text>
        <dbReference type="Rhea" id="RHEA:43168"/>
        <dbReference type="Rhea" id="RHEA-COMP:10373"/>
        <dbReference type="Rhea" id="RHEA-COMP:10374"/>
        <dbReference type="ChEBI" id="CHEBI:15377"/>
        <dbReference type="ChEBI" id="CHEBI:15378"/>
        <dbReference type="ChEBI" id="CHEBI:28938"/>
        <dbReference type="ChEBI" id="CHEBI:74411"/>
        <dbReference type="ChEBI" id="CHEBI:82852"/>
        <dbReference type="EC" id="3.5.4.33"/>
    </reaction>
</comment>
<feature type="compositionally biased region" description="Polar residues" evidence="9">
    <location>
        <begin position="963"/>
        <end position="985"/>
    </location>
</feature>
<evidence type="ECO:0000256" key="2">
    <source>
        <dbReference type="ARBA" id="ARBA00011738"/>
    </source>
</evidence>
<dbReference type="Pfam" id="PF00383">
    <property type="entry name" value="dCMP_cyt_deam_1"/>
    <property type="match status" value="1"/>
</dbReference>
<reference evidence="11" key="1">
    <citation type="submission" date="2019-08" db="EMBL/GenBank/DDBJ databases">
        <title>Reference gene set and small RNA set construction with multiple tissues from Davidia involucrata Baill.</title>
        <authorList>
            <person name="Yang H."/>
            <person name="Zhou C."/>
            <person name="Li G."/>
            <person name="Wang J."/>
            <person name="Gao P."/>
            <person name="Wang M."/>
            <person name="Wang R."/>
            <person name="Zhao Y."/>
        </authorList>
    </citation>
    <scope>NUCLEOTIDE SEQUENCE</scope>
    <source>
        <tissue evidence="11">Mixed with DoveR01_LX</tissue>
    </source>
</reference>
<dbReference type="HAMAP" id="MF_00972">
    <property type="entry name" value="tRNA_aden_deaminase"/>
    <property type="match status" value="1"/>
</dbReference>
<evidence type="ECO:0000256" key="6">
    <source>
        <dbReference type="ARBA" id="ARBA00022801"/>
    </source>
</evidence>
<feature type="region of interest" description="Disordered" evidence="9">
    <location>
        <begin position="451"/>
        <end position="568"/>
    </location>
</feature>
<gene>
    <name evidence="11" type="ORF">Din_043877</name>
</gene>
<feature type="region of interest" description="Disordered" evidence="9">
    <location>
        <begin position="917"/>
        <end position="991"/>
    </location>
</feature>
<dbReference type="SUPFAM" id="SSF53927">
    <property type="entry name" value="Cytidine deaminase-like"/>
    <property type="match status" value="1"/>
</dbReference>
<keyword evidence="7" id="KW-0862">Zinc</keyword>
<dbReference type="PANTHER" id="PTHR11079">
    <property type="entry name" value="CYTOSINE DEAMINASE FAMILY MEMBER"/>
    <property type="match status" value="1"/>
</dbReference>
<evidence type="ECO:0000256" key="7">
    <source>
        <dbReference type="ARBA" id="ARBA00022833"/>
    </source>
</evidence>
<evidence type="ECO:0000313" key="11">
    <source>
        <dbReference type="EMBL" id="MPA74436.1"/>
    </source>
</evidence>
<dbReference type="InterPro" id="IPR028883">
    <property type="entry name" value="tRNA_aden_deaminase"/>
</dbReference>
<organism evidence="11">
    <name type="scientific">Davidia involucrata</name>
    <name type="common">Dove tree</name>
    <dbReference type="NCBI Taxonomy" id="16924"/>
    <lineage>
        <taxon>Eukaryota</taxon>
        <taxon>Viridiplantae</taxon>
        <taxon>Streptophyta</taxon>
        <taxon>Embryophyta</taxon>
        <taxon>Tracheophyta</taxon>
        <taxon>Spermatophyta</taxon>
        <taxon>Magnoliopsida</taxon>
        <taxon>eudicotyledons</taxon>
        <taxon>Gunneridae</taxon>
        <taxon>Pentapetalae</taxon>
        <taxon>asterids</taxon>
        <taxon>Cornales</taxon>
        <taxon>Nyssaceae</taxon>
        <taxon>Davidia</taxon>
    </lineage>
</organism>
<dbReference type="PROSITE" id="PS51747">
    <property type="entry name" value="CYT_DCMP_DEAMINASES_2"/>
    <property type="match status" value="1"/>
</dbReference>
<feature type="region of interest" description="Disordered" evidence="9">
    <location>
        <begin position="315"/>
        <end position="377"/>
    </location>
</feature>
<feature type="domain" description="CMP/dCMP-type deaminase" evidence="10">
    <location>
        <begin position="1134"/>
        <end position="1256"/>
    </location>
</feature>
<dbReference type="GO" id="GO:0052717">
    <property type="term" value="F:tRNA-specific adenosine-34 deaminase activity"/>
    <property type="evidence" value="ECO:0007669"/>
    <property type="project" value="UniProtKB-EC"/>
</dbReference>
<evidence type="ECO:0000256" key="4">
    <source>
        <dbReference type="ARBA" id="ARBA00022694"/>
    </source>
</evidence>
<evidence type="ECO:0000256" key="9">
    <source>
        <dbReference type="SAM" id="MobiDB-lite"/>
    </source>
</evidence>
<feature type="region of interest" description="Disordered" evidence="9">
    <location>
        <begin position="1011"/>
        <end position="1047"/>
    </location>
</feature>
<comment type="cofactor">
    <cofactor evidence="1">
        <name>Zn(2+)</name>
        <dbReference type="ChEBI" id="CHEBI:29105"/>
    </cofactor>
</comment>
<feature type="compositionally biased region" description="Low complexity" evidence="9">
    <location>
        <begin position="921"/>
        <end position="938"/>
    </location>
</feature>
<keyword evidence="5" id="KW-0479">Metal-binding</keyword>
<proteinExistence type="inferred from homology"/>
<name>A0A5B7C2G6_DAVIN</name>
<dbReference type="Gene3D" id="3.40.140.10">
    <property type="entry name" value="Cytidine Deaminase, domain 2"/>
    <property type="match status" value="1"/>
</dbReference>
<feature type="region of interest" description="Disordered" evidence="9">
    <location>
        <begin position="263"/>
        <end position="296"/>
    </location>
</feature>
<dbReference type="EMBL" id="GHES01043877">
    <property type="protein sequence ID" value="MPA74436.1"/>
    <property type="molecule type" value="Transcribed_RNA"/>
</dbReference>
<feature type="region of interest" description="Disordered" evidence="9">
    <location>
        <begin position="582"/>
        <end position="615"/>
    </location>
</feature>
<feature type="compositionally biased region" description="Basic and acidic residues" evidence="9">
    <location>
        <begin position="217"/>
        <end position="240"/>
    </location>
</feature>
<dbReference type="InterPro" id="IPR016193">
    <property type="entry name" value="Cytidine_deaminase-like"/>
</dbReference>
<dbReference type="PANTHER" id="PTHR11079:SF179">
    <property type="entry name" value="TRNA(ADENINE(34)) DEAMINASE, CHLOROPLASTIC"/>
    <property type="match status" value="1"/>
</dbReference>
<feature type="region of interest" description="Disordered" evidence="9">
    <location>
        <begin position="815"/>
        <end position="887"/>
    </location>
</feature>
<dbReference type="GO" id="GO:0002100">
    <property type="term" value="P:tRNA wobble adenosine to inosine editing"/>
    <property type="evidence" value="ECO:0007669"/>
    <property type="project" value="InterPro"/>
</dbReference>
<keyword evidence="6" id="KW-0378">Hydrolase</keyword>
<dbReference type="GO" id="GO:0009507">
    <property type="term" value="C:chloroplast"/>
    <property type="evidence" value="ECO:0007669"/>
    <property type="project" value="TreeGrafter"/>
</dbReference>